<keyword evidence="1" id="KW-0472">Membrane</keyword>
<dbReference type="EMBL" id="JACRSP010000001">
    <property type="protein sequence ID" value="MBC8535538.1"/>
    <property type="molecule type" value="Genomic_DNA"/>
</dbReference>
<comment type="caution">
    <text evidence="2">The sequence shown here is derived from an EMBL/GenBank/DDBJ whole genome shotgun (WGS) entry which is preliminary data.</text>
</comment>
<evidence type="ECO:0008006" key="4">
    <source>
        <dbReference type="Google" id="ProtNLM"/>
    </source>
</evidence>
<reference evidence="2" key="1">
    <citation type="submission" date="2020-08" db="EMBL/GenBank/DDBJ databases">
        <title>Genome public.</title>
        <authorList>
            <person name="Liu C."/>
            <person name="Sun Q."/>
        </authorList>
    </citation>
    <scope>NUCLEOTIDE SEQUENCE</scope>
    <source>
        <strain evidence="2">BX7</strain>
    </source>
</reference>
<protein>
    <recommendedName>
        <fullName evidence="4">Stage III sporulation protein AD</fullName>
    </recommendedName>
</protein>
<keyword evidence="3" id="KW-1185">Reference proteome</keyword>
<evidence type="ECO:0000256" key="1">
    <source>
        <dbReference type="SAM" id="Phobius"/>
    </source>
</evidence>
<dbReference type="Proteomes" id="UP000620366">
    <property type="component" value="Unassembled WGS sequence"/>
</dbReference>
<dbReference type="Pfam" id="PF06686">
    <property type="entry name" value="SpoIIIAC"/>
    <property type="match status" value="2"/>
</dbReference>
<accession>A0A926DBK9</accession>
<evidence type="ECO:0000313" key="2">
    <source>
        <dbReference type="EMBL" id="MBC8535538.1"/>
    </source>
</evidence>
<dbReference type="RefSeq" id="WP_249299265.1">
    <property type="nucleotide sequence ID" value="NZ_JACRSP010000001.1"/>
</dbReference>
<sequence>MNIFALCGFIIVAALISLTLRDYKKEYAVLIGLAVCIFAVLTALPDILKLFRFISDTANSVSGMGGKLEPLLKALGIAFVTEIASNLCIDTGERSMAGKIELLGKVSILIVSLPLAQQVLDVIKGLL</sequence>
<feature type="transmembrane region" description="Helical" evidence="1">
    <location>
        <begin position="27"/>
        <end position="44"/>
    </location>
</feature>
<keyword evidence="1" id="KW-0812">Transmembrane</keyword>
<keyword evidence="1" id="KW-1133">Transmembrane helix</keyword>
<evidence type="ECO:0000313" key="3">
    <source>
        <dbReference type="Proteomes" id="UP000620366"/>
    </source>
</evidence>
<dbReference type="InterPro" id="IPR025664">
    <property type="entry name" value="Spore_III_AC/AD"/>
</dbReference>
<name>A0A926DBK9_9FIRM</name>
<proteinExistence type="predicted"/>
<organism evidence="2 3">
    <name type="scientific">Feifania hominis</name>
    <dbReference type="NCBI Taxonomy" id="2763660"/>
    <lineage>
        <taxon>Bacteria</taxon>
        <taxon>Bacillati</taxon>
        <taxon>Bacillota</taxon>
        <taxon>Clostridia</taxon>
        <taxon>Eubacteriales</taxon>
        <taxon>Feifaniaceae</taxon>
        <taxon>Feifania</taxon>
    </lineage>
</organism>
<gene>
    <name evidence="2" type="ORF">H8695_02360</name>
</gene>
<dbReference type="AlphaFoldDB" id="A0A926DBK9"/>